<dbReference type="Proteomes" id="UP000233469">
    <property type="component" value="Unassembled WGS sequence"/>
</dbReference>
<comment type="caution">
    <text evidence="3">The sequence shown here is derived from an EMBL/GenBank/DDBJ whole genome shotgun (WGS) entry which is preliminary data.</text>
</comment>
<dbReference type="VEuPathDB" id="FungiDB:RhiirA1_410261"/>
<feature type="transmembrane region" description="Helical" evidence="2">
    <location>
        <begin position="185"/>
        <end position="206"/>
    </location>
</feature>
<feature type="region of interest" description="Disordered" evidence="1">
    <location>
        <begin position="119"/>
        <end position="146"/>
    </location>
</feature>
<feature type="transmembrane region" description="Helical" evidence="2">
    <location>
        <begin position="157"/>
        <end position="179"/>
    </location>
</feature>
<dbReference type="VEuPathDB" id="FungiDB:FUN_000621"/>
<feature type="compositionally biased region" description="Basic and acidic residues" evidence="1">
    <location>
        <begin position="60"/>
        <end position="71"/>
    </location>
</feature>
<feature type="region of interest" description="Disordered" evidence="1">
    <location>
        <begin position="1"/>
        <end position="71"/>
    </location>
</feature>
<feature type="compositionally biased region" description="Low complexity" evidence="1">
    <location>
        <begin position="129"/>
        <end position="145"/>
    </location>
</feature>
<feature type="compositionally biased region" description="Basic residues" evidence="1">
    <location>
        <begin position="43"/>
        <end position="56"/>
    </location>
</feature>
<reference evidence="3 4" key="1">
    <citation type="submission" date="2016-04" db="EMBL/GenBank/DDBJ databases">
        <title>Genome analyses suggest a sexual origin of heterokaryosis in a supposedly ancient asexual fungus.</title>
        <authorList>
            <person name="Ropars J."/>
            <person name="Sedzielewska K."/>
            <person name="Noel J."/>
            <person name="Charron P."/>
            <person name="Farinelli L."/>
            <person name="Marton T."/>
            <person name="Kruger M."/>
            <person name="Pelin A."/>
            <person name="Brachmann A."/>
            <person name="Corradi N."/>
        </authorList>
    </citation>
    <scope>NUCLEOTIDE SEQUENCE [LARGE SCALE GENOMIC DNA]</scope>
    <source>
        <strain evidence="3 4">C2</strain>
    </source>
</reference>
<name>A0A2N1NQY7_9GLOM</name>
<organism evidence="3 4">
    <name type="scientific">Rhizophagus irregularis</name>
    <dbReference type="NCBI Taxonomy" id="588596"/>
    <lineage>
        <taxon>Eukaryota</taxon>
        <taxon>Fungi</taxon>
        <taxon>Fungi incertae sedis</taxon>
        <taxon>Mucoromycota</taxon>
        <taxon>Glomeromycotina</taxon>
        <taxon>Glomeromycetes</taxon>
        <taxon>Glomerales</taxon>
        <taxon>Glomeraceae</taxon>
        <taxon>Rhizophagus</taxon>
    </lineage>
</organism>
<reference evidence="3 4" key="2">
    <citation type="submission" date="2017-10" db="EMBL/GenBank/DDBJ databases">
        <title>Extensive intraspecific genome diversity in a model arbuscular mycorrhizal fungus.</title>
        <authorList>
            <person name="Chen E.C.H."/>
            <person name="Morin E."/>
            <person name="Baudet D."/>
            <person name="Noel J."/>
            <person name="Ndikumana S."/>
            <person name="Charron P."/>
            <person name="St-Onge C."/>
            <person name="Giorgi J."/>
            <person name="Grigoriev I.V."/>
            <person name="Roux C."/>
            <person name="Martin F.M."/>
            <person name="Corradi N."/>
        </authorList>
    </citation>
    <scope>NUCLEOTIDE SEQUENCE [LARGE SCALE GENOMIC DNA]</scope>
    <source>
        <strain evidence="3 4">C2</strain>
    </source>
</reference>
<gene>
    <name evidence="3" type="ORF">RhiirC2_734693</name>
</gene>
<dbReference type="VEuPathDB" id="FungiDB:RhiirFUN_018012"/>
<dbReference type="EMBL" id="LLXL01000192">
    <property type="protein sequence ID" value="PKK76306.1"/>
    <property type="molecule type" value="Genomic_DNA"/>
</dbReference>
<protein>
    <submittedName>
        <fullName evidence="3">Uncharacterized protein</fullName>
    </submittedName>
</protein>
<proteinExistence type="predicted"/>
<evidence type="ECO:0000256" key="2">
    <source>
        <dbReference type="SAM" id="Phobius"/>
    </source>
</evidence>
<keyword evidence="2" id="KW-0472">Membrane</keyword>
<evidence type="ECO:0000256" key="1">
    <source>
        <dbReference type="SAM" id="MobiDB-lite"/>
    </source>
</evidence>
<keyword evidence="2" id="KW-1133">Transmembrane helix</keyword>
<sequence>MAYNSQDTSNSYSQYNNISMPIQPQQGQPKEKIQQSSLELEKRQKKIAQNAHKRKPLTIESERDKQKAELEKSGNELKSLLAQFGTKAKVADDIESDAKRLRSNIEALMAKAQAKVNKPIQVTPPPPQLSQVPQQPQPQSQSQSPAMEQQEGLFTSIWNSILHIILFPFNLIINLLQLLYNSINWTVLLSCILLIELIIIGLIWSVRRSQYTYAYVEPYEAVVHGTFGVEQNTWGISTAVNLIHDFIAEVMNGGRGFGSPSYDGFVPI</sequence>
<dbReference type="OrthoDB" id="2425483at2759"/>
<feature type="compositionally biased region" description="Polar residues" evidence="1">
    <location>
        <begin position="1"/>
        <end position="38"/>
    </location>
</feature>
<accession>A0A2N1NQY7</accession>
<evidence type="ECO:0000313" key="3">
    <source>
        <dbReference type="EMBL" id="PKK76306.1"/>
    </source>
</evidence>
<evidence type="ECO:0000313" key="4">
    <source>
        <dbReference type="Proteomes" id="UP000233469"/>
    </source>
</evidence>
<dbReference type="AlphaFoldDB" id="A0A2N1NQY7"/>
<keyword evidence="2" id="KW-0812">Transmembrane</keyword>